<dbReference type="AlphaFoldDB" id="A0A6J6GJQ8"/>
<dbReference type="PROSITE" id="PS51658">
    <property type="entry name" value="BFN"/>
    <property type="match status" value="1"/>
</dbReference>
<dbReference type="EMBL" id="CAEZUP010000011">
    <property type="protein sequence ID" value="CAB4601541.1"/>
    <property type="molecule type" value="Genomic_DNA"/>
</dbReference>
<dbReference type="InterPro" id="IPR003729">
    <property type="entry name" value="Bi_nuclease_dom"/>
</dbReference>
<dbReference type="Pfam" id="PF02577">
    <property type="entry name" value="BFN_dom"/>
    <property type="match status" value="1"/>
</dbReference>
<dbReference type="PANTHER" id="PTHR15160">
    <property type="entry name" value="VON HIPPEL-LINDAU PROTEIN"/>
    <property type="match status" value="1"/>
</dbReference>
<name>A0A6J6GJQ8_9ZZZZ</name>
<feature type="domain" description="BFN" evidence="1">
    <location>
        <begin position="1"/>
        <end position="130"/>
    </location>
</feature>
<evidence type="ECO:0000313" key="2">
    <source>
        <dbReference type="EMBL" id="CAB4601541.1"/>
    </source>
</evidence>
<dbReference type="SUPFAM" id="SSF103256">
    <property type="entry name" value="Hypothetical protein TM0160"/>
    <property type="match status" value="1"/>
</dbReference>
<dbReference type="InterPro" id="IPR036104">
    <property type="entry name" value="BFN_sf"/>
</dbReference>
<sequence>MEVVAVRIELPGNSPVVILREIVGPERLLPIFIGQPEATAIAFALDGVVTPRPMTHDLLCDVLEELGAKLTSVEITGVQAGTYYADLVLQFASEERRISSRPSDAMALALRLDAPIFVSHTLVDEAGILADDDDELDETPGQGGDVVEQFKDFIDTVNPEDFGA</sequence>
<dbReference type="PANTHER" id="PTHR15160:SF1">
    <property type="entry name" value="VON HIPPEL-LINDAU DISEASE TUMOR SUPPRESSOR"/>
    <property type="match status" value="1"/>
</dbReference>
<proteinExistence type="predicted"/>
<accession>A0A6J6GJQ8</accession>
<reference evidence="2" key="1">
    <citation type="submission" date="2020-05" db="EMBL/GenBank/DDBJ databases">
        <authorList>
            <person name="Chiriac C."/>
            <person name="Salcher M."/>
            <person name="Ghai R."/>
            <person name="Kavagutti S V."/>
        </authorList>
    </citation>
    <scope>NUCLEOTIDE SEQUENCE</scope>
</reference>
<protein>
    <submittedName>
        <fullName evidence="2">Unannotated protein</fullName>
    </submittedName>
</protein>
<organism evidence="2">
    <name type="scientific">freshwater metagenome</name>
    <dbReference type="NCBI Taxonomy" id="449393"/>
    <lineage>
        <taxon>unclassified sequences</taxon>
        <taxon>metagenomes</taxon>
        <taxon>ecological metagenomes</taxon>
    </lineage>
</organism>
<dbReference type="GO" id="GO:0004518">
    <property type="term" value="F:nuclease activity"/>
    <property type="evidence" value="ECO:0007669"/>
    <property type="project" value="InterPro"/>
</dbReference>
<dbReference type="Gene3D" id="3.10.690.10">
    <property type="entry name" value="Bifunctional nuclease domain"/>
    <property type="match status" value="1"/>
</dbReference>
<gene>
    <name evidence="2" type="ORF">UFOPK1835_00443</name>
</gene>
<evidence type="ECO:0000259" key="1">
    <source>
        <dbReference type="PROSITE" id="PS51658"/>
    </source>
</evidence>